<dbReference type="AlphaFoldDB" id="A0A1M6XSX0"/>
<dbReference type="OrthoDB" id="9802097at2"/>
<reference evidence="11" key="1">
    <citation type="submission" date="2016-11" db="EMBL/GenBank/DDBJ databases">
        <authorList>
            <person name="Varghese N."/>
            <person name="Submissions S."/>
        </authorList>
    </citation>
    <scope>NUCLEOTIDE SEQUENCE [LARGE SCALE GENOMIC DNA]</scope>
    <source>
        <strain evidence="11">DSM 22212</strain>
    </source>
</reference>
<dbReference type="UniPathway" id="UPA00078">
    <property type="reaction ID" value="UER00161"/>
</dbReference>
<accession>A0A1M6XSX0</accession>
<dbReference type="HAMAP" id="MF_00336">
    <property type="entry name" value="BioD"/>
    <property type="match status" value="1"/>
</dbReference>
<comment type="cofactor">
    <cofactor evidence="9">
        <name>Mg(2+)</name>
        <dbReference type="ChEBI" id="CHEBI:18420"/>
    </cofactor>
</comment>
<feature type="binding site" evidence="9">
    <location>
        <begin position="113"/>
        <end position="116"/>
    </location>
    <ligand>
        <name>ATP</name>
        <dbReference type="ChEBI" id="CHEBI:30616"/>
    </ligand>
</feature>
<proteinExistence type="inferred from homology"/>
<comment type="caution">
    <text evidence="9">Lacks conserved residue(s) required for the propagation of feature annotation.</text>
</comment>
<comment type="pathway">
    <text evidence="9">Cofactor biosynthesis; biotin biosynthesis; biotin from 7,8-diaminononanoate: step 1/2.</text>
</comment>
<feature type="binding site" evidence="9">
    <location>
        <position position="53"/>
    </location>
    <ligand>
        <name>ATP</name>
        <dbReference type="ChEBI" id="CHEBI:30616"/>
    </ligand>
</feature>
<feature type="active site" evidence="9">
    <location>
        <position position="37"/>
    </location>
</feature>
<dbReference type="NCBIfam" id="TIGR00347">
    <property type="entry name" value="bioD"/>
    <property type="match status" value="1"/>
</dbReference>
<dbReference type="Proteomes" id="UP000185812">
    <property type="component" value="Unassembled WGS sequence"/>
</dbReference>
<protein>
    <recommendedName>
        <fullName evidence="9">ATP-dependent dethiobiotin synthetase BioD</fullName>
        <ecNumber evidence="9">6.3.3.3</ecNumber>
    </recommendedName>
    <alternativeName>
        <fullName evidence="9">DTB synthetase</fullName>
        <shortName evidence="9">DTBS</shortName>
    </alternativeName>
    <alternativeName>
        <fullName evidence="9">Dethiobiotin synthase</fullName>
    </alternativeName>
</protein>
<dbReference type="GO" id="GO:0004141">
    <property type="term" value="F:dethiobiotin synthase activity"/>
    <property type="evidence" value="ECO:0007669"/>
    <property type="project" value="UniProtKB-UniRule"/>
</dbReference>
<evidence type="ECO:0000256" key="1">
    <source>
        <dbReference type="ARBA" id="ARBA00022490"/>
    </source>
</evidence>
<dbReference type="Pfam" id="PF13500">
    <property type="entry name" value="AAA_26"/>
    <property type="match status" value="1"/>
</dbReference>
<dbReference type="InterPro" id="IPR004472">
    <property type="entry name" value="DTB_synth_BioD"/>
</dbReference>
<dbReference type="PANTHER" id="PTHR43210">
    <property type="entry name" value="DETHIOBIOTIN SYNTHETASE"/>
    <property type="match status" value="1"/>
</dbReference>
<evidence type="ECO:0000256" key="4">
    <source>
        <dbReference type="ARBA" id="ARBA00022741"/>
    </source>
</evidence>
<dbReference type="RefSeq" id="WP_072716498.1">
    <property type="nucleotide sequence ID" value="NZ_FRAU01000012.1"/>
</dbReference>
<evidence type="ECO:0000256" key="8">
    <source>
        <dbReference type="ARBA" id="ARBA00047386"/>
    </source>
</evidence>
<dbReference type="SUPFAM" id="SSF52540">
    <property type="entry name" value="P-loop containing nucleoside triphosphate hydrolases"/>
    <property type="match status" value="1"/>
</dbReference>
<sequence>MNGLLITGTDTGVGKTVVGAGLARLLRDAGYQVGVLKPVETGWEGSPDDWPPDARMLAEGARVNDPPAQVVPCVYAEPLAPLVAARRAGRPVDLDRIEAAWQRLQNRDWVLVETAGGLSVPLTEHLDYAGLAARWRLPVLVVARPGLGTLNHTFLTVHYARSQGLPVVGVVLCGYPEHPDVATRTNPAMIEELCHVPVLGRIPRRPAIRSADEAASAVAEGMTLDALLTRYRTLQQRIAHN</sequence>
<keyword evidence="3 9" id="KW-0479">Metal-binding</keyword>
<evidence type="ECO:0000256" key="5">
    <source>
        <dbReference type="ARBA" id="ARBA00022756"/>
    </source>
</evidence>
<keyword evidence="2 9" id="KW-0436">Ligase</keyword>
<comment type="similarity">
    <text evidence="9">Belongs to the dethiobiotin synthetase family.</text>
</comment>
<dbReference type="InterPro" id="IPR027417">
    <property type="entry name" value="P-loop_NTPase"/>
</dbReference>
<dbReference type="CDD" id="cd03109">
    <property type="entry name" value="DTBS"/>
    <property type="match status" value="1"/>
</dbReference>
<feature type="binding site" evidence="9">
    <location>
        <begin position="12"/>
        <end position="17"/>
    </location>
    <ligand>
        <name>ATP</name>
        <dbReference type="ChEBI" id="CHEBI:30616"/>
    </ligand>
</feature>
<dbReference type="GO" id="GO:0005524">
    <property type="term" value="F:ATP binding"/>
    <property type="evidence" value="ECO:0007669"/>
    <property type="project" value="UniProtKB-UniRule"/>
</dbReference>
<keyword evidence="7 9" id="KW-0460">Magnesium</keyword>
<evidence type="ECO:0000256" key="2">
    <source>
        <dbReference type="ARBA" id="ARBA00022598"/>
    </source>
</evidence>
<feature type="binding site" evidence="9">
    <location>
        <position position="53"/>
    </location>
    <ligand>
        <name>Mg(2+)</name>
        <dbReference type="ChEBI" id="CHEBI:18420"/>
    </ligand>
</feature>
<organism evidence="10 11">
    <name type="scientific">Rhodothermus profundi</name>
    <dbReference type="NCBI Taxonomy" id="633813"/>
    <lineage>
        <taxon>Bacteria</taxon>
        <taxon>Pseudomonadati</taxon>
        <taxon>Rhodothermota</taxon>
        <taxon>Rhodothermia</taxon>
        <taxon>Rhodothermales</taxon>
        <taxon>Rhodothermaceae</taxon>
        <taxon>Rhodothermus</taxon>
    </lineage>
</organism>
<feature type="binding site" evidence="9">
    <location>
        <position position="41"/>
    </location>
    <ligand>
        <name>substrate</name>
    </ligand>
</feature>
<dbReference type="PIRSF" id="PIRSF006755">
    <property type="entry name" value="DTB_synth"/>
    <property type="match status" value="1"/>
</dbReference>
<evidence type="ECO:0000256" key="6">
    <source>
        <dbReference type="ARBA" id="ARBA00022840"/>
    </source>
</evidence>
<evidence type="ECO:0000256" key="9">
    <source>
        <dbReference type="HAMAP-Rule" id="MF_00336"/>
    </source>
</evidence>
<dbReference type="Gene3D" id="3.40.50.300">
    <property type="entry name" value="P-loop containing nucleotide triphosphate hydrolases"/>
    <property type="match status" value="1"/>
</dbReference>
<keyword evidence="4 9" id="KW-0547">Nucleotide-binding</keyword>
<comment type="catalytic activity">
    <reaction evidence="9">
        <text>(7R,8S)-7,8-diammoniononanoate + CO2 + ATP = (4R,5S)-dethiobiotin + ADP + phosphate + 3 H(+)</text>
        <dbReference type="Rhea" id="RHEA:15805"/>
        <dbReference type="ChEBI" id="CHEBI:15378"/>
        <dbReference type="ChEBI" id="CHEBI:16526"/>
        <dbReference type="ChEBI" id="CHEBI:30616"/>
        <dbReference type="ChEBI" id="CHEBI:43474"/>
        <dbReference type="ChEBI" id="CHEBI:149469"/>
        <dbReference type="ChEBI" id="CHEBI:149473"/>
        <dbReference type="ChEBI" id="CHEBI:456216"/>
        <dbReference type="EC" id="6.3.3.3"/>
    </reaction>
</comment>
<evidence type="ECO:0000313" key="11">
    <source>
        <dbReference type="Proteomes" id="UP000185812"/>
    </source>
</evidence>
<comment type="subunit">
    <text evidence="9">Homodimer.</text>
</comment>
<evidence type="ECO:0000313" key="10">
    <source>
        <dbReference type="EMBL" id="SHL09087.1"/>
    </source>
</evidence>
<gene>
    <name evidence="9" type="primary">bioD</name>
    <name evidence="10" type="ORF">SAMN04488087_2702</name>
</gene>
<feature type="binding site" evidence="9">
    <location>
        <position position="113"/>
    </location>
    <ligand>
        <name>Mg(2+)</name>
        <dbReference type="ChEBI" id="CHEBI:18420"/>
    </ligand>
</feature>
<dbReference type="EC" id="6.3.3.3" evidence="9"/>
<dbReference type="GO" id="GO:0005829">
    <property type="term" value="C:cytosol"/>
    <property type="evidence" value="ECO:0007669"/>
    <property type="project" value="TreeGrafter"/>
</dbReference>
<keyword evidence="6 9" id="KW-0067">ATP-binding</keyword>
<evidence type="ECO:0000256" key="3">
    <source>
        <dbReference type="ARBA" id="ARBA00022723"/>
    </source>
</evidence>
<comment type="subcellular location">
    <subcellularLocation>
        <location evidence="9">Cytoplasm</location>
    </subcellularLocation>
</comment>
<keyword evidence="1 9" id="KW-0963">Cytoplasm</keyword>
<evidence type="ECO:0000256" key="7">
    <source>
        <dbReference type="ARBA" id="ARBA00022842"/>
    </source>
</evidence>
<dbReference type="GO" id="GO:0000287">
    <property type="term" value="F:magnesium ion binding"/>
    <property type="evidence" value="ECO:0007669"/>
    <property type="project" value="UniProtKB-UniRule"/>
</dbReference>
<dbReference type="PANTHER" id="PTHR43210:SF2">
    <property type="entry name" value="ATP-DEPENDENT DETHIOBIOTIN SYNTHETASE BIOD 2"/>
    <property type="match status" value="1"/>
</dbReference>
<keyword evidence="11" id="KW-1185">Reference proteome</keyword>
<keyword evidence="5 9" id="KW-0093">Biotin biosynthesis</keyword>
<feature type="binding site" evidence="9">
    <location>
        <position position="16"/>
    </location>
    <ligand>
        <name>Mg(2+)</name>
        <dbReference type="ChEBI" id="CHEBI:18420"/>
    </ligand>
</feature>
<dbReference type="STRING" id="633813.SAMN04488087_2702"/>
<comment type="catalytic activity">
    <reaction evidence="8">
        <text>(7R,8S)-8-amino-7-(carboxyamino)nonanoate + ATP = (4R,5S)-dethiobiotin + ADP + phosphate + H(+)</text>
        <dbReference type="Rhea" id="RHEA:63684"/>
        <dbReference type="ChEBI" id="CHEBI:15378"/>
        <dbReference type="ChEBI" id="CHEBI:30616"/>
        <dbReference type="ChEBI" id="CHEBI:43474"/>
        <dbReference type="ChEBI" id="CHEBI:149470"/>
        <dbReference type="ChEBI" id="CHEBI:149473"/>
        <dbReference type="ChEBI" id="CHEBI:456216"/>
    </reaction>
</comment>
<dbReference type="GO" id="GO:0009102">
    <property type="term" value="P:biotin biosynthetic process"/>
    <property type="evidence" value="ECO:0007669"/>
    <property type="project" value="UniProtKB-UniRule"/>
</dbReference>
<name>A0A1M6XSX0_9BACT</name>
<dbReference type="EMBL" id="FRAU01000012">
    <property type="protein sequence ID" value="SHL09087.1"/>
    <property type="molecule type" value="Genomic_DNA"/>
</dbReference>
<comment type="function">
    <text evidence="9">Catalyzes a mechanistically unusual reaction, the ATP-dependent insertion of CO2 between the N7 and N8 nitrogen atoms of 7,8-diaminopelargonic acid (DAPA, also called 7,8-diammoniononanoate) to form a ureido ring.</text>
</comment>